<reference evidence="2 4" key="2">
    <citation type="submission" date="2018-08" db="EMBL/GenBank/DDBJ databases">
        <title>Genomic Encyclopedia of Archaeal and Bacterial Type Strains, Phase II (KMG-II): from individual species to whole genera.</title>
        <authorList>
            <person name="Goeker M."/>
        </authorList>
    </citation>
    <scope>NUCLEOTIDE SEQUENCE [LARGE SCALE GENOMIC DNA]</scope>
    <source>
        <strain evidence="2 4">DSM 2261</strain>
    </source>
</reference>
<dbReference type="AlphaFoldDB" id="A0AAC8TD59"/>
<accession>A0AAC8TD59</accession>
<evidence type="ECO:0000313" key="2">
    <source>
        <dbReference type="EMBL" id="REG34435.1"/>
    </source>
</evidence>
<reference evidence="1 3" key="1">
    <citation type="submission" date="2015-05" db="EMBL/GenBank/DDBJ databases">
        <title>Genome assembly of Archangium gephyra DSM 2261.</title>
        <authorList>
            <person name="Sharma G."/>
            <person name="Subramanian S."/>
        </authorList>
    </citation>
    <scope>NUCLEOTIDE SEQUENCE [LARGE SCALE GENOMIC DNA]</scope>
    <source>
        <strain evidence="1 3">DSM 2261</strain>
    </source>
</reference>
<dbReference type="EMBL" id="QUMU01000003">
    <property type="protein sequence ID" value="REG34435.1"/>
    <property type="molecule type" value="Genomic_DNA"/>
</dbReference>
<keyword evidence="4" id="KW-1185">Reference proteome</keyword>
<dbReference type="InterPro" id="IPR053804">
    <property type="entry name" value="DUF6960"/>
</dbReference>
<sequence length="144" mass="16828">MLTHSVPMNERLWGLYPWHGQSESERRLIHPEDLERLTALWPYCKVLERLGEATEQGFILLRYAESIFRVRPELFQPVSAPAFDFGGEVRLRKDTGRTGVIAAIYWHYKQARPFFLLRLGTKRPLKRYFAEELLPRSAPLSPCA</sequence>
<dbReference type="KEGG" id="age:AA314_03246"/>
<name>A0AAC8TD59_9BACT</name>
<dbReference type="Proteomes" id="UP000256345">
    <property type="component" value="Unassembled WGS sequence"/>
</dbReference>
<evidence type="ECO:0000313" key="4">
    <source>
        <dbReference type="Proteomes" id="UP000256345"/>
    </source>
</evidence>
<dbReference type="Pfam" id="PF22283">
    <property type="entry name" value="DUF6960"/>
    <property type="match status" value="1"/>
</dbReference>
<gene>
    <name evidence="1" type="ORF">AA314_03246</name>
    <name evidence="2" type="ORF">ATI61_103335</name>
</gene>
<organism evidence="1 3">
    <name type="scientific">Archangium gephyra</name>
    <dbReference type="NCBI Taxonomy" id="48"/>
    <lineage>
        <taxon>Bacteria</taxon>
        <taxon>Pseudomonadati</taxon>
        <taxon>Myxococcota</taxon>
        <taxon>Myxococcia</taxon>
        <taxon>Myxococcales</taxon>
        <taxon>Cystobacterineae</taxon>
        <taxon>Archangiaceae</taxon>
        <taxon>Archangium</taxon>
    </lineage>
</organism>
<evidence type="ECO:0000313" key="1">
    <source>
        <dbReference type="EMBL" id="AKJ01620.1"/>
    </source>
</evidence>
<protein>
    <submittedName>
        <fullName evidence="1">Uncharacterized protein</fullName>
    </submittedName>
</protein>
<evidence type="ECO:0000313" key="3">
    <source>
        <dbReference type="Proteomes" id="UP000035579"/>
    </source>
</evidence>
<dbReference type="Proteomes" id="UP000035579">
    <property type="component" value="Chromosome"/>
</dbReference>
<proteinExistence type="predicted"/>
<dbReference type="RefSeq" id="WP_147332803.1">
    <property type="nucleotide sequence ID" value="NZ_CP011509.1"/>
</dbReference>
<dbReference type="EMBL" id="CP011509">
    <property type="protein sequence ID" value="AKJ01620.1"/>
    <property type="molecule type" value="Genomic_DNA"/>
</dbReference>